<evidence type="ECO:0000256" key="2">
    <source>
        <dbReference type="ARBA" id="ARBA00008114"/>
    </source>
</evidence>
<dbReference type="GO" id="GO:0006882">
    <property type="term" value="P:intracellular zinc ion homeostasis"/>
    <property type="evidence" value="ECO:0007669"/>
    <property type="project" value="TreeGrafter"/>
</dbReference>
<evidence type="ECO:0000259" key="8">
    <source>
        <dbReference type="Pfam" id="PF01545"/>
    </source>
</evidence>
<keyword evidence="4 7" id="KW-0812">Transmembrane</keyword>
<dbReference type="Proteomes" id="UP001057868">
    <property type="component" value="Unassembled WGS sequence"/>
</dbReference>
<dbReference type="GO" id="GO:0015086">
    <property type="term" value="F:cadmium ion transmembrane transporter activity"/>
    <property type="evidence" value="ECO:0007669"/>
    <property type="project" value="TreeGrafter"/>
</dbReference>
<evidence type="ECO:0000259" key="9">
    <source>
        <dbReference type="Pfam" id="PF16916"/>
    </source>
</evidence>
<dbReference type="NCBIfam" id="TIGR01297">
    <property type="entry name" value="CDF"/>
    <property type="match status" value="1"/>
</dbReference>
<protein>
    <submittedName>
        <fullName evidence="10">Cation transporter</fullName>
    </submittedName>
</protein>
<proteinExistence type="inferred from homology"/>
<dbReference type="Pfam" id="PF01545">
    <property type="entry name" value="Cation_efflux"/>
    <property type="match status" value="1"/>
</dbReference>
<dbReference type="GO" id="GO:0015341">
    <property type="term" value="F:zinc efflux antiporter activity"/>
    <property type="evidence" value="ECO:0007669"/>
    <property type="project" value="TreeGrafter"/>
</dbReference>
<evidence type="ECO:0000256" key="7">
    <source>
        <dbReference type="SAM" id="Phobius"/>
    </source>
</evidence>
<dbReference type="AlphaFoldDB" id="A0A9W5Y5Y0"/>
<dbReference type="SUPFAM" id="SSF161111">
    <property type="entry name" value="Cation efflux protein transmembrane domain-like"/>
    <property type="match status" value="1"/>
</dbReference>
<evidence type="ECO:0000313" key="10">
    <source>
        <dbReference type="EMBL" id="GKU27083.1"/>
    </source>
</evidence>
<feature type="domain" description="Cation efflux protein transmembrane" evidence="8">
    <location>
        <begin position="9"/>
        <end position="199"/>
    </location>
</feature>
<comment type="subcellular location">
    <subcellularLocation>
        <location evidence="1">Membrane</location>
        <topology evidence="1">Multi-pass membrane protein</topology>
    </subcellularLocation>
</comment>
<feature type="transmembrane region" description="Helical" evidence="7">
    <location>
        <begin position="12"/>
        <end position="32"/>
    </location>
</feature>
<evidence type="ECO:0000256" key="3">
    <source>
        <dbReference type="ARBA" id="ARBA00022448"/>
    </source>
</evidence>
<dbReference type="PANTHER" id="PTHR43840:SF15">
    <property type="entry name" value="MITOCHONDRIAL METAL TRANSPORTER 1-RELATED"/>
    <property type="match status" value="1"/>
</dbReference>
<evidence type="ECO:0000256" key="1">
    <source>
        <dbReference type="ARBA" id="ARBA00004141"/>
    </source>
</evidence>
<dbReference type="InterPro" id="IPR027469">
    <property type="entry name" value="Cation_efflux_TMD_sf"/>
</dbReference>
<dbReference type="PANTHER" id="PTHR43840">
    <property type="entry name" value="MITOCHONDRIAL METAL TRANSPORTER 1-RELATED"/>
    <property type="match status" value="1"/>
</dbReference>
<dbReference type="EMBL" id="BQXY01000009">
    <property type="protein sequence ID" value="GKU27083.1"/>
    <property type="molecule type" value="Genomic_DNA"/>
</dbReference>
<sequence length="285" mass="31202">MSEKNNVAKLSIVSNSAIIILKIVFGVLTGSVSIMSEAIHSSVDLVAAIIAFISVKISGKPADEEHPYGHGKMENVSGVIEALLIFVAAFWIILEAAKNILSGVVVESVGAGFVVMFISAAINFYVSGKLYKASQEYDSIALKADALHLKTDVYTSLGVGGGLLIIWITGLNFLDPIVAILVALFICKEAFELLRDAFNPILDSSLSEEDLLVIKSIMENYKDSYTEWHELRTRKAGSQRYVDIHLVLDENLTLKEANKISKNIENDIESKLKNCNILIKLETLI</sequence>
<dbReference type="RefSeq" id="WP_261853959.1">
    <property type="nucleotide sequence ID" value="NZ_BQXY01000009.1"/>
</dbReference>
<feature type="transmembrane region" description="Helical" evidence="7">
    <location>
        <begin position="76"/>
        <end position="94"/>
    </location>
</feature>
<feature type="domain" description="Cation efflux protein cytoplasmic" evidence="9">
    <location>
        <begin position="206"/>
        <end position="282"/>
    </location>
</feature>
<evidence type="ECO:0000256" key="6">
    <source>
        <dbReference type="ARBA" id="ARBA00023136"/>
    </source>
</evidence>
<organism evidence="10 11">
    <name type="scientific">Clostridium folliculivorans</name>
    <dbReference type="NCBI Taxonomy" id="2886038"/>
    <lineage>
        <taxon>Bacteria</taxon>
        <taxon>Bacillati</taxon>
        <taxon>Bacillota</taxon>
        <taxon>Clostridia</taxon>
        <taxon>Eubacteriales</taxon>
        <taxon>Clostridiaceae</taxon>
        <taxon>Clostridium</taxon>
    </lineage>
</organism>
<dbReference type="InterPro" id="IPR050291">
    <property type="entry name" value="CDF_Transporter"/>
</dbReference>
<name>A0A9W5Y5Y0_9CLOT</name>
<dbReference type="Gene3D" id="3.30.70.1350">
    <property type="entry name" value="Cation efflux protein, cytoplasmic domain"/>
    <property type="match status" value="1"/>
</dbReference>
<keyword evidence="5 7" id="KW-1133">Transmembrane helix</keyword>
<comment type="caution">
    <text evidence="10">The sequence shown here is derived from an EMBL/GenBank/DDBJ whole genome shotgun (WGS) entry which is preliminary data.</text>
</comment>
<feature type="transmembrane region" description="Helical" evidence="7">
    <location>
        <begin position="164"/>
        <end position="186"/>
    </location>
</feature>
<accession>A0A9W5Y5Y0</accession>
<dbReference type="SUPFAM" id="SSF160240">
    <property type="entry name" value="Cation efflux protein cytoplasmic domain-like"/>
    <property type="match status" value="1"/>
</dbReference>
<dbReference type="InterPro" id="IPR002524">
    <property type="entry name" value="Cation_efflux"/>
</dbReference>
<keyword evidence="11" id="KW-1185">Reference proteome</keyword>
<dbReference type="Pfam" id="PF16916">
    <property type="entry name" value="ZT_dimer"/>
    <property type="match status" value="1"/>
</dbReference>
<dbReference type="GO" id="GO:0005886">
    <property type="term" value="C:plasma membrane"/>
    <property type="evidence" value="ECO:0007669"/>
    <property type="project" value="TreeGrafter"/>
</dbReference>
<dbReference type="InterPro" id="IPR036837">
    <property type="entry name" value="Cation_efflux_CTD_sf"/>
</dbReference>
<comment type="similarity">
    <text evidence="2">Belongs to the cation diffusion facilitator (CDF) transporter (TC 2.A.4) family.</text>
</comment>
<feature type="transmembrane region" description="Helical" evidence="7">
    <location>
        <begin position="100"/>
        <end position="126"/>
    </location>
</feature>
<evidence type="ECO:0000256" key="4">
    <source>
        <dbReference type="ARBA" id="ARBA00022692"/>
    </source>
</evidence>
<keyword evidence="3" id="KW-0813">Transport</keyword>
<dbReference type="GO" id="GO:0015093">
    <property type="term" value="F:ferrous iron transmembrane transporter activity"/>
    <property type="evidence" value="ECO:0007669"/>
    <property type="project" value="TreeGrafter"/>
</dbReference>
<evidence type="ECO:0000256" key="5">
    <source>
        <dbReference type="ARBA" id="ARBA00022989"/>
    </source>
</evidence>
<gene>
    <name evidence="10" type="ORF">CFOLD11_39100</name>
</gene>
<dbReference type="Gene3D" id="1.20.1510.10">
    <property type="entry name" value="Cation efflux protein transmembrane domain"/>
    <property type="match status" value="1"/>
</dbReference>
<evidence type="ECO:0000313" key="11">
    <source>
        <dbReference type="Proteomes" id="UP001057868"/>
    </source>
</evidence>
<keyword evidence="6 7" id="KW-0472">Membrane</keyword>
<dbReference type="InterPro" id="IPR058533">
    <property type="entry name" value="Cation_efflux_TM"/>
</dbReference>
<dbReference type="InterPro" id="IPR027470">
    <property type="entry name" value="Cation_efflux_CTD"/>
</dbReference>
<reference evidence="10" key="1">
    <citation type="journal article" date="2023" name="Int. J. Syst. Evol. Microbiol.">
        <title>&lt;i&gt;Clostridium folliculivorans&lt;/i&gt; sp. nov., isolated from soil samples of an organic paddy in Japan.</title>
        <authorList>
            <person name="Tazawa J."/>
            <person name="Kobayashi H."/>
            <person name="Tanizawa Y."/>
            <person name="Uchino A."/>
            <person name="Tanaka F."/>
            <person name="Urashima Y."/>
            <person name="Miura S."/>
            <person name="Sakamoto M."/>
            <person name="Ohkuma M."/>
            <person name="Tohno M."/>
        </authorList>
    </citation>
    <scope>NUCLEOTIDE SEQUENCE</scope>
    <source>
        <strain evidence="10">D1-1</strain>
    </source>
</reference>